<dbReference type="Pfam" id="PF01609">
    <property type="entry name" value="DDE_Tnp_1"/>
    <property type="match status" value="1"/>
</dbReference>
<dbReference type="AlphaFoldDB" id="A0A0A7LFM2"/>
<dbReference type="KEGG" id="mear:Mpt1_c04020"/>
<dbReference type="RefSeq" id="WP_048111623.1">
    <property type="nucleotide sequence ID" value="NZ_CP010070.1"/>
</dbReference>
<dbReference type="NCBIfam" id="NF033579">
    <property type="entry name" value="transpos_IS5_2"/>
    <property type="match status" value="1"/>
</dbReference>
<keyword evidence="3" id="KW-1185">Reference proteome</keyword>
<evidence type="ECO:0000313" key="3">
    <source>
        <dbReference type="Proteomes" id="UP000030787"/>
    </source>
</evidence>
<dbReference type="PANTHER" id="PTHR34631">
    <property type="match status" value="1"/>
</dbReference>
<dbReference type="GeneID" id="24818072"/>
<dbReference type="InterPro" id="IPR053520">
    <property type="entry name" value="Transposase_Tn903"/>
</dbReference>
<dbReference type="GO" id="GO:0004803">
    <property type="term" value="F:transposase activity"/>
    <property type="evidence" value="ECO:0007669"/>
    <property type="project" value="InterPro"/>
</dbReference>
<dbReference type="STRING" id="1577791.Mpt1_c04020"/>
<sequence length="301" mass="34630">MAEMGWDRQYNRHWDEYNQRLVERGRIFWDLSWVPKHLDEIGSNEKKRGRPRLYGDALISYVSRVRTVTGIPFRMLEGLFKPVFDLIGIEVPSYPTLWRRCTSLEAAAGIKATARKRNVAVDSTGIKVTVRGGWMREKWKVHKGWLKLHILSDVETNEILAFVATDERSSDAKHLLALVDAALAAGHGIAKVLADGAYDTRKNWNGMRERKIEFIAHIRKNASTTSRGCTVRSAHVRERNAIGEDEWRKRYGYNMRWKVESVFSDLKRMFGESVSSKTFENMVAEISRSIECFNMMKAAGM</sequence>
<evidence type="ECO:0000259" key="1">
    <source>
        <dbReference type="Pfam" id="PF01609"/>
    </source>
</evidence>
<dbReference type="InterPro" id="IPR002559">
    <property type="entry name" value="Transposase_11"/>
</dbReference>
<dbReference type="GO" id="GO:0006313">
    <property type="term" value="P:DNA transposition"/>
    <property type="evidence" value="ECO:0007669"/>
    <property type="project" value="InterPro"/>
</dbReference>
<dbReference type="OrthoDB" id="110773at2157"/>
<organism evidence="2 3">
    <name type="scientific">Candidatus Methanoplasma termitum</name>
    <dbReference type="NCBI Taxonomy" id="1577791"/>
    <lineage>
        <taxon>Archaea</taxon>
        <taxon>Methanobacteriati</taxon>
        <taxon>Thermoplasmatota</taxon>
        <taxon>Thermoplasmata</taxon>
        <taxon>Methanomassiliicoccales</taxon>
        <taxon>Methanomassiliicoccaceae</taxon>
        <taxon>Candidatus Methanoplasma</taxon>
    </lineage>
</organism>
<dbReference type="InterPro" id="IPR053172">
    <property type="entry name" value="Tn903_transposase"/>
</dbReference>
<dbReference type="Proteomes" id="UP000030787">
    <property type="component" value="Chromosome"/>
</dbReference>
<gene>
    <name evidence="2" type="ORF">Mpt1_c04020</name>
</gene>
<accession>A0A0A7LFM2</accession>
<protein>
    <submittedName>
        <fullName evidence="2">Transposase DDE domain protein</fullName>
    </submittedName>
</protein>
<name>A0A0A7LFM2_9ARCH</name>
<dbReference type="EMBL" id="CP010070">
    <property type="protein sequence ID" value="AIZ56296.1"/>
    <property type="molecule type" value="Genomic_DNA"/>
</dbReference>
<dbReference type="PANTHER" id="PTHR34631:SF3">
    <property type="entry name" value="ISSOD12 TRANSPOSASE TNPA_ISSOD12"/>
    <property type="match status" value="1"/>
</dbReference>
<feature type="domain" description="Transposase IS4-like" evidence="1">
    <location>
        <begin position="116"/>
        <end position="287"/>
    </location>
</feature>
<dbReference type="HOGENOM" id="CLU_062982_1_2_2"/>
<proteinExistence type="predicted"/>
<evidence type="ECO:0000313" key="2">
    <source>
        <dbReference type="EMBL" id="AIZ56296.1"/>
    </source>
</evidence>
<reference evidence="2 3" key="1">
    <citation type="journal article" date="2014" name="Appl. Environ. Microbiol.">
        <title>Comparative Genome Analysis of 'Candidatus Methanoplasma termitum' Indicates a New Mode of Energy Metabolism in the Seventh Order of Methanogens.</title>
        <authorList>
            <person name="Lang K."/>
            <person name="Schuldes J."/>
            <person name="Klingl A."/>
            <person name="Poehlein A."/>
            <person name="Daniel R."/>
            <person name="Brune A."/>
        </authorList>
    </citation>
    <scope>NUCLEOTIDE SEQUENCE [LARGE SCALE GENOMIC DNA]</scope>
    <source>
        <strain evidence="3">Mpt1</strain>
    </source>
</reference>
<dbReference type="GO" id="GO:0003677">
    <property type="term" value="F:DNA binding"/>
    <property type="evidence" value="ECO:0007669"/>
    <property type="project" value="InterPro"/>
</dbReference>